<dbReference type="SUPFAM" id="SSF53448">
    <property type="entry name" value="Nucleotide-diphospho-sugar transferases"/>
    <property type="match status" value="1"/>
</dbReference>
<dbReference type="InterPro" id="IPR050834">
    <property type="entry name" value="Glycosyltransf_2"/>
</dbReference>
<dbReference type="OrthoDB" id="9784574at2"/>
<keyword evidence="2" id="KW-0808">Transferase</keyword>
<dbReference type="Pfam" id="PF00535">
    <property type="entry name" value="Glycos_transf_2"/>
    <property type="match status" value="1"/>
</dbReference>
<dbReference type="Gene3D" id="3.90.550.10">
    <property type="entry name" value="Spore Coat Polysaccharide Biosynthesis Protein SpsA, Chain A"/>
    <property type="match status" value="1"/>
</dbReference>
<sequence length="364" mass="40993">MTNAEITTIIPTFRRPDLLKRAVSSVQSQSYQKIKICIYDNASGDETESIATQLMNQDHRISYVKRDTNIGAINNMVEASMCVSTPLYSILNDDDILLPGFYQSAAHALNRYPSANIACARTVIVDVETMQWTLLNQPWKPGFYEPSVQNAEKMTQSHFVQTSILMRREARDIIGPFEPSGDDRIQGIIAAVAFPFVVVDVIGAAYTLHKSTISSTGGLRGGDQDDVFRHLVSITQRIMALNIPDTSKGYLLQTVANFYGDSFRQRKVDALLGRRPDGIGEEESMIPNVNWKPARLLWLLSKRGTLPKWMTKSILKASLDASERRRIKRRTKRWNALPDAVRTCLTEGDNFHSALQNMLENERP</sequence>
<dbReference type="EMBL" id="CP036348">
    <property type="protein sequence ID" value="QDV67634.1"/>
    <property type="molecule type" value="Genomic_DNA"/>
</dbReference>
<dbReference type="EC" id="2.4.1.293" evidence="2"/>
<keyword evidence="2" id="KW-0328">Glycosyltransferase</keyword>
<evidence type="ECO:0000313" key="3">
    <source>
        <dbReference type="Proteomes" id="UP000315082"/>
    </source>
</evidence>
<name>A0A518JQ13_9BACT</name>
<dbReference type="InterPro" id="IPR001173">
    <property type="entry name" value="Glyco_trans_2-like"/>
</dbReference>
<dbReference type="RefSeq" id="WP_145092105.1">
    <property type="nucleotide sequence ID" value="NZ_CP036348.1"/>
</dbReference>
<dbReference type="InterPro" id="IPR029044">
    <property type="entry name" value="Nucleotide-diphossugar_trans"/>
</dbReference>
<dbReference type="Proteomes" id="UP000315082">
    <property type="component" value="Chromosome"/>
</dbReference>
<protein>
    <submittedName>
        <fullName evidence="2">GalNAc(5)-diNAcBac-PP-undecaprenol beta-1,3-glucosyltransferase</fullName>
        <ecNumber evidence="2">2.4.1.293</ecNumber>
    </submittedName>
</protein>
<accession>A0A518JQ13</accession>
<keyword evidence="3" id="KW-1185">Reference proteome</keyword>
<dbReference type="PANTHER" id="PTHR43685">
    <property type="entry name" value="GLYCOSYLTRANSFERASE"/>
    <property type="match status" value="1"/>
</dbReference>
<reference evidence="2 3" key="1">
    <citation type="submission" date="2019-02" db="EMBL/GenBank/DDBJ databases">
        <title>Deep-cultivation of Planctomycetes and their phenomic and genomic characterization uncovers novel biology.</title>
        <authorList>
            <person name="Wiegand S."/>
            <person name="Jogler M."/>
            <person name="Boedeker C."/>
            <person name="Pinto D."/>
            <person name="Vollmers J."/>
            <person name="Rivas-Marin E."/>
            <person name="Kohn T."/>
            <person name="Peeters S.H."/>
            <person name="Heuer A."/>
            <person name="Rast P."/>
            <person name="Oberbeckmann S."/>
            <person name="Bunk B."/>
            <person name="Jeske O."/>
            <person name="Meyerdierks A."/>
            <person name="Storesund J.E."/>
            <person name="Kallscheuer N."/>
            <person name="Luecker S."/>
            <person name="Lage O.M."/>
            <person name="Pohl T."/>
            <person name="Merkel B.J."/>
            <person name="Hornburger P."/>
            <person name="Mueller R.-W."/>
            <person name="Bruemmer F."/>
            <person name="Labrenz M."/>
            <person name="Spormann A.M."/>
            <person name="Op den Camp H."/>
            <person name="Overmann J."/>
            <person name="Amann R."/>
            <person name="Jetten M.S.M."/>
            <person name="Mascher T."/>
            <person name="Medema M.H."/>
            <person name="Devos D.P."/>
            <person name="Kaster A.-K."/>
            <person name="Ovreas L."/>
            <person name="Rohde M."/>
            <person name="Galperin M.Y."/>
            <person name="Jogler C."/>
        </authorList>
    </citation>
    <scope>NUCLEOTIDE SEQUENCE [LARGE SCALE GENOMIC DNA]</scope>
    <source>
        <strain evidence="2 3">Poly24</strain>
    </source>
</reference>
<proteinExistence type="predicted"/>
<dbReference type="KEGG" id="rcf:Poly24_13350"/>
<organism evidence="2 3">
    <name type="scientific">Rosistilla carotiformis</name>
    <dbReference type="NCBI Taxonomy" id="2528017"/>
    <lineage>
        <taxon>Bacteria</taxon>
        <taxon>Pseudomonadati</taxon>
        <taxon>Planctomycetota</taxon>
        <taxon>Planctomycetia</taxon>
        <taxon>Pirellulales</taxon>
        <taxon>Pirellulaceae</taxon>
        <taxon>Rosistilla</taxon>
    </lineage>
</organism>
<dbReference type="CDD" id="cd00761">
    <property type="entry name" value="Glyco_tranf_GTA_type"/>
    <property type="match status" value="1"/>
</dbReference>
<dbReference type="PANTHER" id="PTHR43685:SF11">
    <property type="entry name" value="GLYCOSYLTRANSFERASE TAGX-RELATED"/>
    <property type="match status" value="1"/>
</dbReference>
<gene>
    <name evidence="2" type="primary">pglI_1</name>
    <name evidence="2" type="ORF">Poly24_13350</name>
</gene>
<dbReference type="GO" id="GO:0016757">
    <property type="term" value="F:glycosyltransferase activity"/>
    <property type="evidence" value="ECO:0007669"/>
    <property type="project" value="UniProtKB-KW"/>
</dbReference>
<evidence type="ECO:0000313" key="2">
    <source>
        <dbReference type="EMBL" id="QDV67634.1"/>
    </source>
</evidence>
<evidence type="ECO:0000259" key="1">
    <source>
        <dbReference type="Pfam" id="PF00535"/>
    </source>
</evidence>
<dbReference type="AlphaFoldDB" id="A0A518JQ13"/>
<feature type="domain" description="Glycosyltransferase 2-like" evidence="1">
    <location>
        <begin position="8"/>
        <end position="170"/>
    </location>
</feature>